<evidence type="ECO:0008006" key="4">
    <source>
        <dbReference type="Google" id="ProtNLM"/>
    </source>
</evidence>
<name>A0A167F3K5_9FLAO</name>
<keyword evidence="1" id="KW-0732">Signal</keyword>
<evidence type="ECO:0000313" key="2">
    <source>
        <dbReference type="EMBL" id="OAB76156.1"/>
    </source>
</evidence>
<gene>
    <name evidence="2" type="ORF">ULVI_13955</name>
</gene>
<dbReference type="AlphaFoldDB" id="A0A167F3K5"/>
<proteinExistence type="predicted"/>
<evidence type="ECO:0000256" key="1">
    <source>
        <dbReference type="SAM" id="SignalP"/>
    </source>
</evidence>
<dbReference type="Proteomes" id="UP000077013">
    <property type="component" value="Unassembled WGS sequence"/>
</dbReference>
<sequence>MIYRLLFIALLLTSFTASSQIKERVVVQGSVTAPPGEDVEGVHIYNTATEKGTVTNLDGAFTLAMAENDRLRVTALQFQSFIVIVDKGIVDGKRMRISLNPTINQLEEVVVSPYDLSGNIKADIGRVKVMPTPILDLSYEALTFEYDFKNDASTSIQGNKAEEAYHNGPVFRGGNFLGLIGLLFNKDKGSDAEPITTERVGELLKRIFPSEFISENFGIPDEKAVDFLYFLEEKGIESRLLKDENRLLLVDYLKKQSEVYKEQLKQQ</sequence>
<keyword evidence="3" id="KW-1185">Reference proteome</keyword>
<dbReference type="RefSeq" id="WP_068593410.1">
    <property type="nucleotide sequence ID" value="NZ_LRXL01000052.1"/>
</dbReference>
<dbReference type="Pfam" id="PF13715">
    <property type="entry name" value="CarbopepD_reg_2"/>
    <property type="match status" value="1"/>
</dbReference>
<dbReference type="STRING" id="1763537.ULVI_13955"/>
<dbReference type="SUPFAM" id="SSF49464">
    <property type="entry name" value="Carboxypeptidase regulatory domain-like"/>
    <property type="match status" value="1"/>
</dbReference>
<evidence type="ECO:0000313" key="3">
    <source>
        <dbReference type="Proteomes" id="UP000077013"/>
    </source>
</evidence>
<dbReference type="OrthoDB" id="1436952at2"/>
<feature type="chain" id="PRO_5007886187" description="TonB-dependent receptor" evidence="1">
    <location>
        <begin position="20"/>
        <end position="267"/>
    </location>
</feature>
<dbReference type="EMBL" id="LRXL01000052">
    <property type="protein sequence ID" value="OAB76156.1"/>
    <property type="molecule type" value="Genomic_DNA"/>
</dbReference>
<accession>A0A167F3K5</accession>
<protein>
    <recommendedName>
        <fullName evidence="4">TonB-dependent receptor</fullName>
    </recommendedName>
</protein>
<reference evidence="2 3" key="1">
    <citation type="submission" date="2016-02" db="EMBL/GenBank/DDBJ databases">
        <title>Ulvibacter sp. LPB0005, isolated from Thais luteostoma.</title>
        <authorList>
            <person name="Shin S.-K."/>
            <person name="Yi H."/>
        </authorList>
    </citation>
    <scope>NUCLEOTIDE SEQUENCE [LARGE SCALE GENOMIC DNA]</scope>
    <source>
        <strain evidence="2 3">LPB0005</strain>
    </source>
</reference>
<organism evidence="2 3">
    <name type="scientific">Cochleicola gelatinilyticus</name>
    <dbReference type="NCBI Taxonomy" id="1763537"/>
    <lineage>
        <taxon>Bacteria</taxon>
        <taxon>Pseudomonadati</taxon>
        <taxon>Bacteroidota</taxon>
        <taxon>Flavobacteriia</taxon>
        <taxon>Flavobacteriales</taxon>
        <taxon>Flavobacteriaceae</taxon>
        <taxon>Cochleicola</taxon>
    </lineage>
</organism>
<comment type="caution">
    <text evidence="2">The sequence shown here is derived from an EMBL/GenBank/DDBJ whole genome shotgun (WGS) entry which is preliminary data.</text>
</comment>
<dbReference type="InterPro" id="IPR008969">
    <property type="entry name" value="CarboxyPept-like_regulatory"/>
</dbReference>
<feature type="signal peptide" evidence="1">
    <location>
        <begin position="1"/>
        <end position="19"/>
    </location>
</feature>